<reference evidence="6" key="1">
    <citation type="submission" date="2020-08" db="EMBL/GenBank/DDBJ databases">
        <title>Lacibacter sp. S13-6-6 genome sequencing.</title>
        <authorList>
            <person name="Jin L."/>
        </authorList>
    </citation>
    <scope>NUCLEOTIDE SEQUENCE [LARGE SCALE GENOMIC DNA]</scope>
    <source>
        <strain evidence="6">S13-6-6</strain>
    </source>
</reference>
<keyword evidence="2" id="KW-0863">Zinc-finger</keyword>
<dbReference type="GO" id="GO:0045041">
    <property type="term" value="P:protein import into mitochondrial intermembrane space"/>
    <property type="evidence" value="ECO:0007669"/>
    <property type="project" value="TreeGrafter"/>
</dbReference>
<dbReference type="PANTHER" id="PTHR28082:SF1">
    <property type="entry name" value="HELPER OF TIM PROTEIN 13"/>
    <property type="match status" value="1"/>
</dbReference>
<keyword evidence="6" id="KW-1185">Reference proteome</keyword>
<dbReference type="PROSITE" id="PS51266">
    <property type="entry name" value="ZF_CHY"/>
    <property type="match status" value="1"/>
</dbReference>
<evidence type="ECO:0000313" key="5">
    <source>
        <dbReference type="EMBL" id="QNA43109.1"/>
    </source>
</evidence>
<name>A0A7G5XCA6_9BACT</name>
<dbReference type="PANTHER" id="PTHR28082">
    <property type="entry name" value="ZINC FINGER PROTEIN"/>
    <property type="match status" value="1"/>
</dbReference>
<dbReference type="RefSeq" id="WP_182801374.1">
    <property type="nucleotide sequence ID" value="NZ_CP060007.1"/>
</dbReference>
<dbReference type="InterPro" id="IPR008913">
    <property type="entry name" value="Znf_CHY"/>
</dbReference>
<dbReference type="PIRSF" id="PIRSF017292">
    <property type="entry name" value="UCP017292_Znf_CHY"/>
    <property type="match status" value="1"/>
</dbReference>
<feature type="domain" description="CHY-type" evidence="4">
    <location>
        <begin position="8"/>
        <end position="89"/>
    </location>
</feature>
<dbReference type="InterPro" id="IPR037274">
    <property type="entry name" value="Znf_CHY_sf"/>
</dbReference>
<dbReference type="InterPro" id="IPR052604">
    <property type="entry name" value="Mito_Tim_assembly_helper"/>
</dbReference>
<organism evidence="5 6">
    <name type="scientific">Lacibacter sediminis</name>
    <dbReference type="NCBI Taxonomy" id="2760713"/>
    <lineage>
        <taxon>Bacteria</taxon>
        <taxon>Pseudomonadati</taxon>
        <taxon>Bacteroidota</taxon>
        <taxon>Chitinophagia</taxon>
        <taxon>Chitinophagales</taxon>
        <taxon>Chitinophagaceae</taxon>
        <taxon>Lacibacter</taxon>
    </lineage>
</organism>
<dbReference type="GO" id="GO:0008270">
    <property type="term" value="F:zinc ion binding"/>
    <property type="evidence" value="ECO:0007669"/>
    <property type="project" value="UniProtKB-KW"/>
</dbReference>
<evidence type="ECO:0000256" key="3">
    <source>
        <dbReference type="ARBA" id="ARBA00022833"/>
    </source>
</evidence>
<proteinExistence type="predicted"/>
<sequence length="105" mass="12347">MIVVKGKTVDEQTRCTHYHSPLDVIAIKFKCCDTYYPCFYCHEETAGHKAEVWSKNEFDNKAILCGVCQQEMTINQYQHSNYQCPKCRTNFNPKCSNHNHLYFEV</sequence>
<evidence type="ECO:0000256" key="2">
    <source>
        <dbReference type="ARBA" id="ARBA00022771"/>
    </source>
</evidence>
<keyword evidence="1" id="KW-0479">Metal-binding</keyword>
<dbReference type="KEGG" id="lacs:H4075_13570"/>
<dbReference type="Pfam" id="PF05495">
    <property type="entry name" value="zf-CHY"/>
    <property type="match status" value="1"/>
</dbReference>
<accession>A0A7G5XCA6</accession>
<evidence type="ECO:0000259" key="4">
    <source>
        <dbReference type="PROSITE" id="PS51266"/>
    </source>
</evidence>
<dbReference type="SUPFAM" id="SSF161219">
    <property type="entry name" value="CHY zinc finger-like"/>
    <property type="match status" value="1"/>
</dbReference>
<dbReference type="Proteomes" id="UP000515344">
    <property type="component" value="Chromosome"/>
</dbReference>
<keyword evidence="3" id="KW-0862">Zinc</keyword>
<evidence type="ECO:0000313" key="6">
    <source>
        <dbReference type="Proteomes" id="UP000515344"/>
    </source>
</evidence>
<protein>
    <recommendedName>
        <fullName evidence="4">CHY-type domain-containing protein</fullName>
    </recommendedName>
</protein>
<gene>
    <name evidence="5" type="ORF">H4075_13570</name>
</gene>
<evidence type="ECO:0000256" key="1">
    <source>
        <dbReference type="ARBA" id="ARBA00022723"/>
    </source>
</evidence>
<dbReference type="AlphaFoldDB" id="A0A7G5XCA6"/>
<dbReference type="InterPro" id="IPR016694">
    <property type="entry name" value="UCP017292"/>
</dbReference>
<dbReference type="EMBL" id="CP060007">
    <property type="protein sequence ID" value="QNA43109.1"/>
    <property type="molecule type" value="Genomic_DNA"/>
</dbReference>